<keyword evidence="1" id="KW-0805">Transcription regulation</keyword>
<evidence type="ECO:0000259" key="3">
    <source>
        <dbReference type="PROSITE" id="PS01124"/>
    </source>
</evidence>
<dbReference type="RefSeq" id="WP_167529402.1">
    <property type="nucleotide sequence ID" value="NZ_VITY01000021.1"/>
</dbReference>
<name>A0A560KW59_9BRAD</name>
<dbReference type="InterPro" id="IPR053142">
    <property type="entry name" value="PchR_regulatory_protein"/>
</dbReference>
<dbReference type="PANTHER" id="PTHR47893">
    <property type="entry name" value="REGULATORY PROTEIN PCHR"/>
    <property type="match status" value="1"/>
</dbReference>
<dbReference type="GO" id="GO:0043565">
    <property type="term" value="F:sequence-specific DNA binding"/>
    <property type="evidence" value="ECO:0007669"/>
    <property type="project" value="InterPro"/>
</dbReference>
<dbReference type="Pfam" id="PF12833">
    <property type="entry name" value="HTH_18"/>
    <property type="match status" value="1"/>
</dbReference>
<dbReference type="SMART" id="SM00342">
    <property type="entry name" value="HTH_ARAC"/>
    <property type="match status" value="1"/>
</dbReference>
<protein>
    <submittedName>
        <fullName evidence="4">AraC-like DNA-binding protein</fullName>
    </submittedName>
</protein>
<dbReference type="EMBL" id="VITY01000021">
    <property type="protein sequence ID" value="TWB87442.1"/>
    <property type="molecule type" value="Genomic_DNA"/>
</dbReference>
<dbReference type="InterPro" id="IPR009057">
    <property type="entry name" value="Homeodomain-like_sf"/>
</dbReference>
<dbReference type="Proteomes" id="UP000321304">
    <property type="component" value="Unassembled WGS sequence"/>
</dbReference>
<dbReference type="PANTHER" id="PTHR47893:SF1">
    <property type="entry name" value="REGULATORY PROTEIN PCHR"/>
    <property type="match status" value="1"/>
</dbReference>
<evidence type="ECO:0000256" key="1">
    <source>
        <dbReference type="ARBA" id="ARBA00023015"/>
    </source>
</evidence>
<feature type="domain" description="HTH araC/xylS-type" evidence="3">
    <location>
        <begin position="238"/>
        <end position="338"/>
    </location>
</feature>
<keyword evidence="4" id="KW-0238">DNA-binding</keyword>
<reference evidence="4 5" key="1">
    <citation type="submission" date="2019-06" db="EMBL/GenBank/DDBJ databases">
        <title>Genomic Encyclopedia of Type Strains, Phase IV (KMG-V): Genome sequencing to study the core and pangenomes of soil and plant-associated prokaryotes.</title>
        <authorList>
            <person name="Whitman W."/>
        </authorList>
    </citation>
    <scope>NUCLEOTIDE SEQUENCE [LARGE SCALE GENOMIC DNA]</scope>
    <source>
        <strain evidence="4 5">BR 10355</strain>
    </source>
</reference>
<keyword evidence="2" id="KW-0804">Transcription</keyword>
<keyword evidence="5" id="KW-1185">Reference proteome</keyword>
<dbReference type="PROSITE" id="PS01124">
    <property type="entry name" value="HTH_ARAC_FAMILY_2"/>
    <property type="match status" value="1"/>
</dbReference>
<evidence type="ECO:0000313" key="5">
    <source>
        <dbReference type="Proteomes" id="UP000321304"/>
    </source>
</evidence>
<dbReference type="Pfam" id="PF14525">
    <property type="entry name" value="AraC_binding_2"/>
    <property type="match status" value="1"/>
</dbReference>
<accession>A0A560KW59</accession>
<proteinExistence type="predicted"/>
<comment type="caution">
    <text evidence="4">The sequence shown here is derived from an EMBL/GenBank/DDBJ whole genome shotgun (WGS) entry which is preliminary data.</text>
</comment>
<dbReference type="InterPro" id="IPR035418">
    <property type="entry name" value="AraC-bd_2"/>
</dbReference>
<dbReference type="SUPFAM" id="SSF46689">
    <property type="entry name" value="Homeodomain-like"/>
    <property type="match status" value="1"/>
</dbReference>
<evidence type="ECO:0000256" key="2">
    <source>
        <dbReference type="ARBA" id="ARBA00023163"/>
    </source>
</evidence>
<dbReference type="AlphaFoldDB" id="A0A560KW59"/>
<dbReference type="GO" id="GO:0003700">
    <property type="term" value="F:DNA-binding transcription factor activity"/>
    <property type="evidence" value="ECO:0007669"/>
    <property type="project" value="InterPro"/>
</dbReference>
<dbReference type="InterPro" id="IPR018060">
    <property type="entry name" value="HTH_AraC"/>
</dbReference>
<evidence type="ECO:0000313" key="4">
    <source>
        <dbReference type="EMBL" id="TWB87442.1"/>
    </source>
</evidence>
<gene>
    <name evidence="4" type="ORF">FBZ93_1213</name>
</gene>
<dbReference type="Gene3D" id="1.10.10.60">
    <property type="entry name" value="Homeodomain-like"/>
    <property type="match status" value="1"/>
</dbReference>
<organism evidence="4 5">
    <name type="scientific">Bradyrhizobium macuxiense</name>
    <dbReference type="NCBI Taxonomy" id="1755647"/>
    <lineage>
        <taxon>Bacteria</taxon>
        <taxon>Pseudomonadati</taxon>
        <taxon>Pseudomonadota</taxon>
        <taxon>Alphaproteobacteria</taxon>
        <taxon>Hyphomicrobiales</taxon>
        <taxon>Nitrobacteraceae</taxon>
        <taxon>Bradyrhizobium</taxon>
    </lineage>
</organism>
<dbReference type="STRING" id="1755647.AS156_09460"/>
<sequence length="340" mass="36857">MTAVGNEVSARASSARLKDFARVATARVDDAAEAIGRIFCPHQLTPVDHSERDFSAHHNCADFDGFSVNYVAYGGSVAINPGCLDRFFLLQLPLSGSASIRTAARELTTGPQHCASLLSPTIPTEMTWRDDCAQLIVLLDRKLVEHRAAALGGVAVRPVEFDPAVALSGPLGEMLSARIEQLVTTAEQVGPRKSLSAVAAADWREQFLNVLLDGQRHSLSSAIDVFNGRTEAQPAALKRVRAYLETRATEPLDLAELAEIAGTGIRALQLGFRRHFGTTVSEMLLDIRLAQLNARLKTARPGERIVDIAFDLGFTHLSRMASAYRAKFGESPKATLQRLS</sequence>